<feature type="domain" description="DH" evidence="1">
    <location>
        <begin position="1"/>
        <end position="128"/>
    </location>
</feature>
<organism evidence="2">
    <name type="scientific">Onchocerca flexuosa</name>
    <dbReference type="NCBI Taxonomy" id="387005"/>
    <lineage>
        <taxon>Eukaryota</taxon>
        <taxon>Metazoa</taxon>
        <taxon>Ecdysozoa</taxon>
        <taxon>Nematoda</taxon>
        <taxon>Chromadorea</taxon>
        <taxon>Rhabditida</taxon>
        <taxon>Spirurina</taxon>
        <taxon>Spiruromorpha</taxon>
        <taxon>Filarioidea</taxon>
        <taxon>Onchocercidae</taxon>
        <taxon>Onchocerca</taxon>
    </lineage>
</organism>
<dbReference type="InterPro" id="IPR035899">
    <property type="entry name" value="DBL_dom_sf"/>
</dbReference>
<dbReference type="STRING" id="387005.A0A183HRG6"/>
<dbReference type="GO" id="GO:0005085">
    <property type="term" value="F:guanyl-nucleotide exchange factor activity"/>
    <property type="evidence" value="ECO:0007669"/>
    <property type="project" value="InterPro"/>
</dbReference>
<evidence type="ECO:0000259" key="1">
    <source>
        <dbReference type="PROSITE" id="PS50010"/>
    </source>
</evidence>
<dbReference type="WBParaSite" id="OFLC_0001007701-mRNA-1">
    <property type="protein sequence ID" value="OFLC_0001007701-mRNA-1"/>
    <property type="gene ID" value="OFLC_0001007701"/>
</dbReference>
<dbReference type="SUPFAM" id="SSF48065">
    <property type="entry name" value="DBL homology domain (DH-domain)"/>
    <property type="match status" value="1"/>
</dbReference>
<sequence>LVNQYLKPTNLPLLETADRLLRIQTSFLLALLDAAGDVARSFTVSQQQLRDSLIRISALFINKCSKFKIYSDYSAAYLRFQQNKKELNDIAMRLEKLNISGEQSESAQSLLIKPIQRVLKYPLFLQQIKDNCLKGLILQKITIQILQFKISNFHF</sequence>
<dbReference type="InterPro" id="IPR000219">
    <property type="entry name" value="DH_dom"/>
</dbReference>
<reference evidence="2" key="1">
    <citation type="submission" date="2016-06" db="UniProtKB">
        <authorList>
            <consortium name="WormBaseParasite"/>
        </authorList>
    </citation>
    <scope>IDENTIFICATION</scope>
</reference>
<proteinExistence type="predicted"/>
<accession>A0A183HRG6</accession>
<dbReference type="AlphaFoldDB" id="A0A183HRG6"/>
<dbReference type="Gene3D" id="1.20.900.10">
    <property type="entry name" value="Dbl homology (DH) domain"/>
    <property type="match status" value="1"/>
</dbReference>
<dbReference type="Pfam" id="PF00621">
    <property type="entry name" value="RhoGEF"/>
    <property type="match status" value="1"/>
</dbReference>
<name>A0A183HRG6_9BILA</name>
<dbReference type="PROSITE" id="PS50010">
    <property type="entry name" value="DH_2"/>
    <property type="match status" value="1"/>
</dbReference>
<evidence type="ECO:0000313" key="2">
    <source>
        <dbReference type="WBParaSite" id="OFLC_0001007701-mRNA-1"/>
    </source>
</evidence>
<protein>
    <submittedName>
        <fullName evidence="2">DH domain-containing protein</fullName>
    </submittedName>
</protein>